<dbReference type="InterPro" id="IPR004242">
    <property type="entry name" value="Transposase_21"/>
</dbReference>
<sequence>MEEDEEGDDIDDNYPDHFGDTFMEDAKGGEGEEEEARDEPADDLGRTIANARRRCETEKERENLDRMLEDHKKSLYPGCDNVLIQGPKQPGNDIDVYLRPLVDELLQLWGRPGVRVWDEHKEEEFDLRALLFVTINDWPALSNLSGQTNKGYNACTHCLHETESIYLGNCKKNVYLGHLRFLPRHHNLRKKGKDFNGKEDHRPKPAERTGADRMGRMESEIYYLKQIVHELVKERSVGLHEDRPADIGSQQRRSSVASTEVPAGANAPLLAPAGANAPTIEITASEPHYPVDDVKEMKECELHYPMGNISMKVAIGSALPCTPGALHHNNPIVDGYARVTVEDIVQGCEDLEIDYPTPEEDVKLRDVKRQFVLWKKKYIKFPDKAPRPPTPRNHPSLPSGGGGGLRTPPSRQPTPPPNPPPAGKQLPPPQSTSHHHAKGRAPLLPRPWELSVEETNVAAAAHHEKWKADMKAKKVSEPKPVYSEKQKKWDKDFLTTPSQVERKPPDDYGREFRRQEAILEEAEKEKKALAEKEKKPFGEKKEESKKMREISCPARRTEKKSIPPLIVKAGPDAMTLSFRADMDKDFELMDPAIIAAAAT</sequence>
<accession>A0AAD8R3W9</accession>
<feature type="compositionally biased region" description="Pro residues" evidence="1">
    <location>
        <begin position="410"/>
        <end position="430"/>
    </location>
</feature>
<dbReference type="Pfam" id="PF02992">
    <property type="entry name" value="Transposase_21"/>
    <property type="match status" value="1"/>
</dbReference>
<dbReference type="AlphaFoldDB" id="A0AAD8R3W9"/>
<dbReference type="EMBL" id="JAUUTY010000007">
    <property type="protein sequence ID" value="KAK1612479.1"/>
    <property type="molecule type" value="Genomic_DNA"/>
</dbReference>
<feature type="region of interest" description="Disordered" evidence="1">
    <location>
        <begin position="1"/>
        <end position="49"/>
    </location>
</feature>
<name>A0AAD8R3W9_LOLMU</name>
<dbReference type="PANTHER" id="PTHR10775:SF169">
    <property type="entry name" value="TRANSPOSASE"/>
    <property type="match status" value="1"/>
</dbReference>
<dbReference type="InterPro" id="IPR058352">
    <property type="entry name" value="DUF8039"/>
</dbReference>
<feature type="compositionally biased region" description="Basic and acidic residues" evidence="1">
    <location>
        <begin position="193"/>
        <end position="212"/>
    </location>
</feature>
<dbReference type="Proteomes" id="UP001231189">
    <property type="component" value="Unassembled WGS sequence"/>
</dbReference>
<feature type="compositionally biased region" description="Basic and acidic residues" evidence="1">
    <location>
        <begin position="461"/>
        <end position="493"/>
    </location>
</feature>
<dbReference type="PANTHER" id="PTHR10775">
    <property type="entry name" value="OS08G0208400 PROTEIN"/>
    <property type="match status" value="1"/>
</dbReference>
<feature type="domain" description="DUF8039" evidence="2">
    <location>
        <begin position="289"/>
        <end position="381"/>
    </location>
</feature>
<feature type="compositionally biased region" description="Acidic residues" evidence="1">
    <location>
        <begin position="31"/>
        <end position="42"/>
    </location>
</feature>
<reference evidence="3" key="1">
    <citation type="submission" date="2023-07" db="EMBL/GenBank/DDBJ databases">
        <title>A chromosome-level genome assembly of Lolium multiflorum.</title>
        <authorList>
            <person name="Chen Y."/>
            <person name="Copetti D."/>
            <person name="Kolliker R."/>
            <person name="Studer B."/>
        </authorList>
    </citation>
    <scope>NUCLEOTIDE SEQUENCE</scope>
    <source>
        <strain evidence="3">02402/16</strain>
        <tissue evidence="3">Leaf</tissue>
    </source>
</reference>
<feature type="compositionally biased region" description="Basic and acidic residues" evidence="1">
    <location>
        <begin position="525"/>
        <end position="561"/>
    </location>
</feature>
<feature type="region of interest" description="Disordered" evidence="1">
    <location>
        <begin position="382"/>
        <end position="447"/>
    </location>
</feature>
<feature type="compositionally biased region" description="Acidic residues" evidence="1">
    <location>
        <begin position="1"/>
        <end position="13"/>
    </location>
</feature>
<keyword evidence="4" id="KW-1185">Reference proteome</keyword>
<protein>
    <recommendedName>
        <fullName evidence="2">DUF8039 domain-containing protein</fullName>
    </recommendedName>
</protein>
<evidence type="ECO:0000256" key="1">
    <source>
        <dbReference type="SAM" id="MobiDB-lite"/>
    </source>
</evidence>
<organism evidence="3 4">
    <name type="scientific">Lolium multiflorum</name>
    <name type="common">Italian ryegrass</name>
    <name type="synonym">Lolium perenne subsp. multiflorum</name>
    <dbReference type="NCBI Taxonomy" id="4521"/>
    <lineage>
        <taxon>Eukaryota</taxon>
        <taxon>Viridiplantae</taxon>
        <taxon>Streptophyta</taxon>
        <taxon>Embryophyta</taxon>
        <taxon>Tracheophyta</taxon>
        <taxon>Spermatophyta</taxon>
        <taxon>Magnoliopsida</taxon>
        <taxon>Liliopsida</taxon>
        <taxon>Poales</taxon>
        <taxon>Poaceae</taxon>
        <taxon>BOP clade</taxon>
        <taxon>Pooideae</taxon>
        <taxon>Poodae</taxon>
        <taxon>Poeae</taxon>
        <taxon>Poeae Chloroplast Group 2 (Poeae type)</taxon>
        <taxon>Loliodinae</taxon>
        <taxon>Loliinae</taxon>
        <taxon>Lolium</taxon>
    </lineage>
</organism>
<evidence type="ECO:0000313" key="4">
    <source>
        <dbReference type="Proteomes" id="UP001231189"/>
    </source>
</evidence>
<feature type="region of interest" description="Disordered" evidence="1">
    <location>
        <begin position="461"/>
        <end position="511"/>
    </location>
</feature>
<dbReference type="Pfam" id="PF26133">
    <property type="entry name" value="DUF8039"/>
    <property type="match status" value="1"/>
</dbReference>
<feature type="region of interest" description="Disordered" evidence="1">
    <location>
        <begin position="190"/>
        <end position="212"/>
    </location>
</feature>
<feature type="compositionally biased region" description="Basic and acidic residues" evidence="1">
    <location>
        <begin position="500"/>
        <end position="511"/>
    </location>
</feature>
<feature type="region of interest" description="Disordered" evidence="1">
    <location>
        <begin position="525"/>
        <end position="565"/>
    </location>
</feature>
<comment type="caution">
    <text evidence="3">The sequence shown here is derived from an EMBL/GenBank/DDBJ whole genome shotgun (WGS) entry which is preliminary data.</text>
</comment>
<evidence type="ECO:0000259" key="2">
    <source>
        <dbReference type="Pfam" id="PF26133"/>
    </source>
</evidence>
<evidence type="ECO:0000313" key="3">
    <source>
        <dbReference type="EMBL" id="KAK1612479.1"/>
    </source>
</evidence>
<feature type="compositionally biased region" description="Basic and acidic residues" evidence="1">
    <location>
        <begin position="14"/>
        <end position="30"/>
    </location>
</feature>
<gene>
    <name evidence="3" type="ORF">QYE76_036152</name>
</gene>
<proteinExistence type="predicted"/>